<dbReference type="EMBL" id="JAJAQC010000018">
    <property type="protein sequence ID" value="MDA0565190.1"/>
    <property type="molecule type" value="Genomic_DNA"/>
</dbReference>
<reference evidence="2" key="1">
    <citation type="submission" date="2021-10" db="EMBL/GenBank/DDBJ databases">
        <title>Streptomonospora sp. nov., isolated from mangrove soil.</title>
        <authorList>
            <person name="Chen X."/>
            <person name="Ge X."/>
            <person name="Liu W."/>
        </authorList>
    </citation>
    <scope>NUCLEOTIDE SEQUENCE</scope>
    <source>
        <strain evidence="2">S1-112</strain>
    </source>
</reference>
<dbReference type="InterPro" id="IPR003615">
    <property type="entry name" value="HNH_nuc"/>
</dbReference>
<dbReference type="Pfam" id="PF01844">
    <property type="entry name" value="HNH"/>
    <property type="match status" value="1"/>
</dbReference>
<dbReference type="InterPro" id="IPR002711">
    <property type="entry name" value="HNH"/>
</dbReference>
<dbReference type="SMART" id="SM00507">
    <property type="entry name" value="HNHc"/>
    <property type="match status" value="1"/>
</dbReference>
<evidence type="ECO:0000259" key="1">
    <source>
        <dbReference type="SMART" id="SM00507"/>
    </source>
</evidence>
<dbReference type="GO" id="GO:0008270">
    <property type="term" value="F:zinc ion binding"/>
    <property type="evidence" value="ECO:0007669"/>
    <property type="project" value="InterPro"/>
</dbReference>
<organism evidence="2 3">
    <name type="scientific">Streptomonospora mangrovi</name>
    <dbReference type="NCBI Taxonomy" id="2883123"/>
    <lineage>
        <taxon>Bacteria</taxon>
        <taxon>Bacillati</taxon>
        <taxon>Actinomycetota</taxon>
        <taxon>Actinomycetes</taxon>
        <taxon>Streptosporangiales</taxon>
        <taxon>Nocardiopsidaceae</taxon>
        <taxon>Streptomonospora</taxon>
    </lineage>
</organism>
<gene>
    <name evidence="2" type="ORF">LG943_12810</name>
</gene>
<accession>A0A9X3NQY3</accession>
<sequence length="164" mass="19301">MRRQVLVESGHRCAIPTCRQHPVDIDHIDDWAKVREHRFENLIALCPTCHRRKSAGEIDRKSVRQYKENLGVLNSRYTAMEMQLLRWFVKYRAQRGYPMLPYGMVWLIGNLVEDNLVSLSNDRGGLRLMREQAEIRRAHYVVLTEDGKDFIARWIDARPLSPTL</sequence>
<keyword evidence="2" id="KW-0378">Hydrolase</keyword>
<name>A0A9X3NQY3_9ACTN</name>
<comment type="caution">
    <text evidence="2">The sequence shown here is derived from an EMBL/GenBank/DDBJ whole genome shotgun (WGS) entry which is preliminary data.</text>
</comment>
<feature type="domain" description="HNH nuclease" evidence="1">
    <location>
        <begin position="1"/>
        <end position="51"/>
    </location>
</feature>
<dbReference type="RefSeq" id="WP_372451083.1">
    <property type="nucleotide sequence ID" value="NZ_JAJAQC010000018.1"/>
</dbReference>
<evidence type="ECO:0000313" key="2">
    <source>
        <dbReference type="EMBL" id="MDA0565190.1"/>
    </source>
</evidence>
<evidence type="ECO:0000313" key="3">
    <source>
        <dbReference type="Proteomes" id="UP001140076"/>
    </source>
</evidence>
<keyword evidence="2" id="KW-0255">Endonuclease</keyword>
<dbReference type="CDD" id="cd00085">
    <property type="entry name" value="HNHc"/>
    <property type="match status" value="1"/>
</dbReference>
<dbReference type="AlphaFoldDB" id="A0A9X3NQY3"/>
<dbReference type="GO" id="GO:0003676">
    <property type="term" value="F:nucleic acid binding"/>
    <property type="evidence" value="ECO:0007669"/>
    <property type="project" value="InterPro"/>
</dbReference>
<keyword evidence="3" id="KW-1185">Reference proteome</keyword>
<dbReference type="Proteomes" id="UP001140076">
    <property type="component" value="Unassembled WGS sequence"/>
</dbReference>
<keyword evidence="2" id="KW-0540">Nuclease</keyword>
<protein>
    <submittedName>
        <fullName evidence="2">HNH endonuclease</fullName>
    </submittedName>
</protein>
<dbReference type="GO" id="GO:0004519">
    <property type="term" value="F:endonuclease activity"/>
    <property type="evidence" value="ECO:0007669"/>
    <property type="project" value="UniProtKB-KW"/>
</dbReference>
<dbReference type="Gene3D" id="1.10.30.50">
    <property type="match status" value="1"/>
</dbReference>
<proteinExistence type="predicted"/>